<reference evidence="1 4" key="1">
    <citation type="submission" date="2020-07" db="EMBL/GenBank/DDBJ databases">
        <title>A pangenomic view of the genus Pectobacterium provides insights into genome organization, phylogeny, and virulence.</title>
        <authorList>
            <person name="Jonkheer E."/>
            <person name="Brankovics B."/>
            <person name="Houwers I."/>
            <person name="Van Der Wolf J."/>
            <person name="Bonants P."/>
            <person name="Vreeburg R."/>
            <person name="Bollema R."/>
            <person name="De Haan J."/>
            <person name="Berke L."/>
            <person name="De Ridder D."/>
            <person name="Smit S."/>
            <person name="Van Der Lee T.A.J."/>
        </authorList>
    </citation>
    <scope>NUCLEOTIDE SEQUENCE [LARGE SCALE GENOMIC DNA]</scope>
    <source>
        <strain evidence="1 4">NAK:384</strain>
    </source>
</reference>
<evidence type="ECO:0000313" key="2">
    <source>
        <dbReference type="EMBL" id="QPK23445.1"/>
    </source>
</evidence>
<name>A0A3S1FNX7_9GAMM</name>
<dbReference type="Proteomes" id="UP000762586">
    <property type="component" value="Unassembled WGS sequence"/>
</dbReference>
<proteinExistence type="predicted"/>
<protein>
    <submittedName>
        <fullName evidence="2">Uncharacterized protein</fullName>
    </submittedName>
</protein>
<dbReference type="EMBL" id="JACGET010000011">
    <property type="protein sequence ID" value="MBN3106509.1"/>
    <property type="molecule type" value="Genomic_DNA"/>
</dbReference>
<evidence type="ECO:0000313" key="4">
    <source>
        <dbReference type="Proteomes" id="UP000762586"/>
    </source>
</evidence>
<sequence>MYDAAIINFSGHQFLLPERGFSFFPAEFENQRGKIEKLSKAYDRLMESLANPFSTEAGAASEAIKLVRDDLADFIILTGVIGAPFDSKDARLYAADKRIRIISVFEF</sequence>
<dbReference type="AlphaFoldDB" id="A0A3S1FNX7"/>
<keyword evidence="4" id="KW-1185">Reference proteome</keyword>
<reference evidence="2 3" key="2">
    <citation type="submission" date="2020-11" db="EMBL/GenBank/DDBJ databases">
        <title>Complete genome sequence of Pectobacterium brasiliense strain F126.</title>
        <authorList>
            <person name="Miroshnikov K."/>
            <person name="Vo T.N.H."/>
            <person name="Khodykina M.V."/>
            <person name="Kabanova A.P."/>
            <person name="Shneider M."/>
            <person name="Korzhenkov A."/>
            <person name="Toschakov S.V."/>
            <person name="Miroshnikov K.A."/>
            <person name="Ignatov A.N."/>
            <person name="Mikhailova Y.V."/>
            <person name="Shelenkov A."/>
            <person name="Yanushevich Y.G."/>
            <person name="Evseev P.V."/>
        </authorList>
    </citation>
    <scope>NUCLEOTIDE SEQUENCE [LARGE SCALE GENOMIC DNA]</scope>
    <source>
        <strain evidence="2 3">F126</strain>
    </source>
</reference>
<evidence type="ECO:0000313" key="3">
    <source>
        <dbReference type="Proteomes" id="UP000269351"/>
    </source>
</evidence>
<dbReference type="Proteomes" id="UP000269351">
    <property type="component" value="Chromosome"/>
</dbReference>
<organism evidence="2 3">
    <name type="scientific">Pectobacterium brasiliense</name>
    <dbReference type="NCBI Taxonomy" id="180957"/>
    <lineage>
        <taxon>Bacteria</taxon>
        <taxon>Pseudomonadati</taxon>
        <taxon>Pseudomonadota</taxon>
        <taxon>Gammaproteobacteria</taxon>
        <taxon>Enterobacterales</taxon>
        <taxon>Pectobacteriaceae</taxon>
        <taxon>Pectobacterium</taxon>
    </lineage>
</organism>
<dbReference type="RefSeq" id="WP_119870650.1">
    <property type="nucleotide sequence ID" value="NZ_CP059955.1"/>
</dbReference>
<dbReference type="EMBL" id="CP065031">
    <property type="protein sequence ID" value="QPK23445.1"/>
    <property type="molecule type" value="Genomic_DNA"/>
</dbReference>
<evidence type="ECO:0000313" key="1">
    <source>
        <dbReference type="EMBL" id="MBN3106509.1"/>
    </source>
</evidence>
<gene>
    <name evidence="2" type="ORF">F126LOC_017685</name>
    <name evidence="1" type="ORF">H4F48_10550</name>
</gene>
<accession>A0A3S1FNX7</accession>